<proteinExistence type="predicted"/>
<reference evidence="1 2" key="1">
    <citation type="submission" date="2018-12" db="EMBL/GenBank/DDBJ databases">
        <title>Alloscrdovia theropitheci sp. nov: a novel taxon from the feces of the bleeding-herat monkey (Theropithecus geleda).</title>
        <authorList>
            <person name="Modesto M."/>
        </authorList>
    </citation>
    <scope>NUCLEOTIDE SEQUENCE [LARGE SCALE GENOMIC DNA]</scope>
    <source>
        <strain evidence="1 2">GLDI4/2</strain>
    </source>
</reference>
<dbReference type="OrthoDB" id="3239836at2"/>
<protein>
    <submittedName>
        <fullName evidence="1">Uncharacterized protein</fullName>
    </submittedName>
</protein>
<dbReference type="RefSeq" id="WP_131283001.1">
    <property type="nucleotide sequence ID" value="NZ_RXLP01000002.1"/>
</dbReference>
<evidence type="ECO:0000313" key="2">
    <source>
        <dbReference type="Proteomes" id="UP000291289"/>
    </source>
</evidence>
<comment type="caution">
    <text evidence="1">The sequence shown here is derived from an EMBL/GenBank/DDBJ whole genome shotgun (WGS) entry which is preliminary data.</text>
</comment>
<organism evidence="1 2">
    <name type="scientific">Alloscardovia theropitheci</name>
    <dbReference type="NCBI Taxonomy" id="2496842"/>
    <lineage>
        <taxon>Bacteria</taxon>
        <taxon>Bacillati</taxon>
        <taxon>Actinomycetota</taxon>
        <taxon>Actinomycetes</taxon>
        <taxon>Bifidobacteriales</taxon>
        <taxon>Bifidobacteriaceae</taxon>
        <taxon>Alloscardovia</taxon>
    </lineage>
</organism>
<accession>A0A4R0QRF0</accession>
<dbReference type="AlphaFoldDB" id="A0A4R0QRF0"/>
<keyword evidence="2" id="KW-1185">Reference proteome</keyword>
<sequence length="337" mass="37057">MILRASLYFLSRIYNRLSAPFNKAHVSINCSIPKNPLSYIRAALSPISFILVIITIASFFTSPSIAYASQSKAKSISITCDEAYVNAQSLSSFSQIFPSSISPISSVSSNLSARSWMDVASVCPNRISEGIIMSALAAVHSSWIDYGTNATSFDIDGSYPVTQQDAYALLESSFSNTDSSTKYLASDSLQSISVAEDRSRFAYEVLATRDYSTADLQDRATLGKLASQLFASQARLLTPTNYIDTRQRVYDTKQLIDYSGVNYSTHISMPLSASIELDTALEELQSLDNARTNLNTTKSASSDSNLQLRAVASWIRVHFIYALREGAPRVSTVYLRY</sequence>
<evidence type="ECO:0000313" key="1">
    <source>
        <dbReference type="EMBL" id="TCD54942.1"/>
    </source>
</evidence>
<dbReference type="Proteomes" id="UP000291289">
    <property type="component" value="Unassembled WGS sequence"/>
</dbReference>
<gene>
    <name evidence="1" type="ORF">EJ419_00675</name>
</gene>
<name>A0A4R0QRF0_9BIFI</name>
<dbReference type="EMBL" id="RXLP01000002">
    <property type="protein sequence ID" value="TCD54942.1"/>
    <property type="molecule type" value="Genomic_DNA"/>
</dbReference>